<evidence type="ECO:0000256" key="1">
    <source>
        <dbReference type="SAM" id="MobiDB-lite"/>
    </source>
</evidence>
<feature type="region of interest" description="Disordered" evidence="1">
    <location>
        <begin position="38"/>
        <end position="61"/>
    </location>
</feature>
<keyword evidence="3" id="KW-1185">Reference proteome</keyword>
<dbReference type="Proteomes" id="UP000758155">
    <property type="component" value="Unassembled WGS sequence"/>
</dbReference>
<sequence>MPYLVGDLIKELATDGPVTSFTKSFNRLPKLDKEREALALDEKKSKAAQKNQATKAQRGPEEDWVKKKWLWYYETNTIGEMKLNFSKMSASRFEQYTKDAQAQGRHSVGATSRHLGAREMPAVQSHSKQDQEEKVVKTKVTMAALEQSRKRKAVAPTAESKFVCANDKSHARKKPLVKAHLTQEEYLKKH</sequence>
<protein>
    <submittedName>
        <fullName evidence="2">Uncharacterized protein</fullName>
    </submittedName>
</protein>
<dbReference type="EMBL" id="SWKV01000026">
    <property type="protein sequence ID" value="KAF3040339.1"/>
    <property type="molecule type" value="Genomic_DNA"/>
</dbReference>
<proteinExistence type="predicted"/>
<organism evidence="2 3">
    <name type="scientific">Didymella heteroderae</name>
    <dbReference type="NCBI Taxonomy" id="1769908"/>
    <lineage>
        <taxon>Eukaryota</taxon>
        <taxon>Fungi</taxon>
        <taxon>Dikarya</taxon>
        <taxon>Ascomycota</taxon>
        <taxon>Pezizomycotina</taxon>
        <taxon>Dothideomycetes</taxon>
        <taxon>Pleosporomycetidae</taxon>
        <taxon>Pleosporales</taxon>
        <taxon>Pleosporineae</taxon>
        <taxon>Didymellaceae</taxon>
        <taxon>Didymella</taxon>
    </lineage>
</organism>
<feature type="compositionally biased region" description="Low complexity" evidence="1">
    <location>
        <begin position="48"/>
        <end position="57"/>
    </location>
</feature>
<dbReference type="OrthoDB" id="3794063at2759"/>
<name>A0A9P4WS73_9PLEO</name>
<reference evidence="2" key="1">
    <citation type="submission" date="2019-04" db="EMBL/GenBank/DDBJ databases">
        <title>Sequencing of skin fungus with MAO and IRED activity.</title>
        <authorList>
            <person name="Marsaioli A.J."/>
            <person name="Bonatto J.M.C."/>
            <person name="Reis Junior O."/>
        </authorList>
    </citation>
    <scope>NUCLEOTIDE SEQUENCE</scope>
    <source>
        <strain evidence="2">28M1</strain>
    </source>
</reference>
<comment type="caution">
    <text evidence="2">The sequence shown here is derived from an EMBL/GenBank/DDBJ whole genome shotgun (WGS) entry which is preliminary data.</text>
</comment>
<gene>
    <name evidence="2" type="ORF">E8E12_008850</name>
</gene>
<accession>A0A9P4WS73</accession>
<dbReference type="AlphaFoldDB" id="A0A9P4WS73"/>
<evidence type="ECO:0000313" key="3">
    <source>
        <dbReference type="Proteomes" id="UP000758155"/>
    </source>
</evidence>
<evidence type="ECO:0000313" key="2">
    <source>
        <dbReference type="EMBL" id="KAF3040339.1"/>
    </source>
</evidence>